<feature type="compositionally biased region" description="Basic and acidic residues" evidence="1">
    <location>
        <begin position="64"/>
        <end position="73"/>
    </location>
</feature>
<dbReference type="AlphaFoldDB" id="A0A0N4XDX6"/>
<evidence type="ECO:0000313" key="4">
    <source>
        <dbReference type="WBParaSite" id="NBR_0000072801-mRNA-1"/>
    </source>
</evidence>
<evidence type="ECO:0000256" key="1">
    <source>
        <dbReference type="SAM" id="MobiDB-lite"/>
    </source>
</evidence>
<sequence>MGTCCGKPKGKKRKDDRPIQEDKTQFDDVKGENGDSKASGEEVAGKDQISASDDKKKRIPSGSKESRDGEKASSNEIVPSDEKKGGIRRRLTKRKKMKSKGPKPVVREEKEKKKEKKKHNSDSEIDYWLTEEERLASKEVIQGGSKEVVKGGGSKELPVEKPVEAALPVDPLPSVNIGTCRELQRSTRTGIPIPPTMGSMEKQKADQPAKREKQQSWERLFGAQVATWVFDLTYK</sequence>
<gene>
    <name evidence="2" type="ORF">NBR_LOCUS729</name>
</gene>
<keyword evidence="3" id="KW-1185">Reference proteome</keyword>
<feature type="compositionally biased region" description="Basic residues" evidence="1">
    <location>
        <begin position="86"/>
        <end position="101"/>
    </location>
</feature>
<organism evidence="4">
    <name type="scientific">Nippostrongylus brasiliensis</name>
    <name type="common">Rat hookworm</name>
    <dbReference type="NCBI Taxonomy" id="27835"/>
    <lineage>
        <taxon>Eukaryota</taxon>
        <taxon>Metazoa</taxon>
        <taxon>Ecdysozoa</taxon>
        <taxon>Nematoda</taxon>
        <taxon>Chromadorea</taxon>
        <taxon>Rhabditida</taxon>
        <taxon>Rhabditina</taxon>
        <taxon>Rhabditomorpha</taxon>
        <taxon>Strongyloidea</taxon>
        <taxon>Heligmosomidae</taxon>
        <taxon>Nippostrongylus</taxon>
    </lineage>
</organism>
<name>A0A0N4XDX6_NIPBR</name>
<accession>A0A0N4XDX6</accession>
<reference evidence="4" key="1">
    <citation type="submission" date="2017-02" db="UniProtKB">
        <authorList>
            <consortium name="WormBaseParasite"/>
        </authorList>
    </citation>
    <scope>IDENTIFICATION</scope>
</reference>
<evidence type="ECO:0000313" key="3">
    <source>
        <dbReference type="Proteomes" id="UP000271162"/>
    </source>
</evidence>
<dbReference type="EMBL" id="UYSL01000394">
    <property type="protein sequence ID" value="VDL63679.1"/>
    <property type="molecule type" value="Genomic_DNA"/>
</dbReference>
<feature type="region of interest" description="Disordered" evidence="1">
    <location>
        <begin position="1"/>
        <end position="124"/>
    </location>
</feature>
<reference evidence="2 3" key="2">
    <citation type="submission" date="2018-11" db="EMBL/GenBank/DDBJ databases">
        <authorList>
            <consortium name="Pathogen Informatics"/>
        </authorList>
    </citation>
    <scope>NUCLEOTIDE SEQUENCE [LARGE SCALE GENOMIC DNA]</scope>
</reference>
<dbReference type="WBParaSite" id="NBR_0000072801-mRNA-1">
    <property type="protein sequence ID" value="NBR_0000072801-mRNA-1"/>
    <property type="gene ID" value="NBR_0000072801"/>
</dbReference>
<feature type="compositionally biased region" description="Basic and acidic residues" evidence="1">
    <location>
        <begin position="13"/>
        <end position="45"/>
    </location>
</feature>
<evidence type="ECO:0000313" key="2">
    <source>
        <dbReference type="EMBL" id="VDL63679.1"/>
    </source>
</evidence>
<protein>
    <submittedName>
        <fullName evidence="2 4">Uncharacterized protein</fullName>
    </submittedName>
</protein>
<dbReference type="Proteomes" id="UP000271162">
    <property type="component" value="Unassembled WGS sequence"/>
</dbReference>
<feature type="region of interest" description="Disordered" evidence="1">
    <location>
        <begin position="185"/>
        <end position="215"/>
    </location>
</feature>
<feature type="compositionally biased region" description="Basic and acidic residues" evidence="1">
    <location>
        <begin position="201"/>
        <end position="215"/>
    </location>
</feature>
<proteinExistence type="predicted"/>